<dbReference type="Gene3D" id="3.30.70.260">
    <property type="match status" value="1"/>
</dbReference>
<dbReference type="PROSITE" id="PS51371">
    <property type="entry name" value="CBS"/>
    <property type="match status" value="2"/>
</dbReference>
<dbReference type="SUPFAM" id="SSF54631">
    <property type="entry name" value="CBS-domain pair"/>
    <property type="match status" value="1"/>
</dbReference>
<evidence type="ECO:0000259" key="4">
    <source>
        <dbReference type="PROSITE" id="PS51671"/>
    </source>
</evidence>
<protein>
    <submittedName>
        <fullName evidence="5">Transcriptional regulator</fullName>
    </submittedName>
</protein>
<feature type="domain" description="CBS" evidence="3">
    <location>
        <begin position="7"/>
        <end position="62"/>
    </location>
</feature>
<dbReference type="PANTHER" id="PTHR43080:SF2">
    <property type="entry name" value="CBS DOMAIN-CONTAINING PROTEIN"/>
    <property type="match status" value="1"/>
</dbReference>
<reference evidence="5" key="1">
    <citation type="submission" date="2014-08" db="EMBL/GenBank/DDBJ databases">
        <authorList>
            <person name="Falentin Helene"/>
        </authorList>
    </citation>
    <scope>NUCLEOTIDE SEQUENCE</scope>
</reference>
<dbReference type="InterPro" id="IPR045865">
    <property type="entry name" value="ACT-like_dom_sf"/>
</dbReference>
<dbReference type="Pfam" id="PF01842">
    <property type="entry name" value="ACT"/>
    <property type="match status" value="1"/>
</dbReference>
<dbReference type="SMART" id="SM00116">
    <property type="entry name" value="CBS"/>
    <property type="match status" value="2"/>
</dbReference>
<dbReference type="PANTHER" id="PTHR43080">
    <property type="entry name" value="CBS DOMAIN-CONTAINING PROTEIN CBSX3, MITOCHONDRIAL"/>
    <property type="match status" value="1"/>
</dbReference>
<accession>A0A0B7NTI4</accession>
<name>A0A0B7NTI4_PROFF</name>
<keyword evidence="1 2" id="KW-0129">CBS domain</keyword>
<feature type="domain" description="CBS" evidence="3">
    <location>
        <begin position="81"/>
        <end position="138"/>
    </location>
</feature>
<organism evidence="5">
    <name type="scientific">Propionibacterium freudenreichii subsp. freudenreichii</name>
    <dbReference type="NCBI Taxonomy" id="66712"/>
    <lineage>
        <taxon>Bacteria</taxon>
        <taxon>Bacillati</taxon>
        <taxon>Actinomycetota</taxon>
        <taxon>Actinomycetes</taxon>
        <taxon>Propionibacteriales</taxon>
        <taxon>Propionibacteriaceae</taxon>
        <taxon>Propionibacterium</taxon>
    </lineage>
</organism>
<dbReference type="Pfam" id="PF00571">
    <property type="entry name" value="CBS"/>
    <property type="match status" value="2"/>
</dbReference>
<evidence type="ECO:0000313" key="5">
    <source>
        <dbReference type="EMBL" id="CEP26026.1"/>
    </source>
</evidence>
<dbReference type="Gene3D" id="3.10.580.10">
    <property type="entry name" value="CBS-domain"/>
    <property type="match status" value="2"/>
</dbReference>
<dbReference type="PATRIC" id="fig|66712.6.peg.1121"/>
<dbReference type="EMBL" id="LM676387">
    <property type="protein sequence ID" value="CEP26026.1"/>
    <property type="molecule type" value="Genomic_DNA"/>
</dbReference>
<dbReference type="InterPro" id="IPR046342">
    <property type="entry name" value="CBS_dom_sf"/>
</dbReference>
<dbReference type="KEGG" id="pfre:RM25_1093"/>
<dbReference type="SUPFAM" id="SSF55021">
    <property type="entry name" value="ACT-like"/>
    <property type="match status" value="1"/>
</dbReference>
<dbReference type="InterPro" id="IPR051257">
    <property type="entry name" value="Diverse_CBS-Domain"/>
</dbReference>
<feature type="domain" description="ACT" evidence="4">
    <location>
        <begin position="142"/>
        <end position="216"/>
    </location>
</feature>
<evidence type="ECO:0000259" key="3">
    <source>
        <dbReference type="PROSITE" id="PS51371"/>
    </source>
</evidence>
<dbReference type="PROSITE" id="PS51671">
    <property type="entry name" value="ACT"/>
    <property type="match status" value="1"/>
</dbReference>
<gene>
    <name evidence="5" type="ORF">PFCIRM138_03625</name>
</gene>
<dbReference type="RefSeq" id="WP_013160984.1">
    <property type="nucleotide sequence ID" value="NZ_CP010341.1"/>
</dbReference>
<proteinExistence type="predicted"/>
<sequence length="216" mass="23411">MFIRDHMTANPFTVTPDDTVPKAVEVMKLNHVRHLPVLRDGKVVGVIANSDIAKASPSQATSFSIGEITYLFSKLKVGKVMSRDVYTIAADALLEQAAVLMRDHKIEMVPVMEGDKLVGVITESDILDSFVDIMGMRMRGTRLVLEATDAPGQLSRITGLVADHGMNITHLAVYPGSGTSQIVLGVNSLNTADLETQLVGLGYRVIARLRNEPGKD</sequence>
<dbReference type="InterPro" id="IPR002912">
    <property type="entry name" value="ACT_dom"/>
</dbReference>
<evidence type="ECO:0000256" key="2">
    <source>
        <dbReference type="PROSITE-ProRule" id="PRU00703"/>
    </source>
</evidence>
<evidence type="ECO:0000256" key="1">
    <source>
        <dbReference type="ARBA" id="ARBA00023122"/>
    </source>
</evidence>
<dbReference type="CDD" id="cd04584">
    <property type="entry name" value="CBS_pair_AcuB_like"/>
    <property type="match status" value="1"/>
</dbReference>
<dbReference type="AlphaFoldDB" id="A0A0B7NTI4"/>
<dbReference type="InterPro" id="IPR000644">
    <property type="entry name" value="CBS_dom"/>
</dbReference>